<accession>A0AAJ0F0P9</accession>
<protein>
    <submittedName>
        <fullName evidence="2">Uncharacterized protein</fullName>
    </submittedName>
</protein>
<gene>
    <name evidence="2" type="ORF">BDP55DRAFT_28015</name>
</gene>
<feature type="region of interest" description="Disordered" evidence="1">
    <location>
        <begin position="126"/>
        <end position="169"/>
    </location>
</feature>
<reference evidence="2" key="1">
    <citation type="submission" date="2021-06" db="EMBL/GenBank/DDBJ databases">
        <title>Comparative genomics, transcriptomics and evolutionary studies reveal genomic signatures of adaptation to plant cell wall in hemibiotrophic fungi.</title>
        <authorList>
            <consortium name="DOE Joint Genome Institute"/>
            <person name="Baroncelli R."/>
            <person name="Diaz J.F."/>
            <person name="Benocci T."/>
            <person name="Peng M."/>
            <person name="Battaglia E."/>
            <person name="Haridas S."/>
            <person name="Andreopoulos W."/>
            <person name="Labutti K."/>
            <person name="Pangilinan J."/>
            <person name="Floch G.L."/>
            <person name="Makela M.R."/>
            <person name="Henrissat B."/>
            <person name="Grigoriev I.V."/>
            <person name="Crouch J.A."/>
            <person name="De Vries R.P."/>
            <person name="Sukno S.A."/>
            <person name="Thon M.R."/>
        </authorList>
    </citation>
    <scope>NUCLEOTIDE SEQUENCE</scope>
    <source>
        <strain evidence="2">CBS 193.32</strain>
    </source>
</reference>
<feature type="region of interest" description="Disordered" evidence="1">
    <location>
        <begin position="219"/>
        <end position="240"/>
    </location>
</feature>
<evidence type="ECO:0000313" key="3">
    <source>
        <dbReference type="Proteomes" id="UP001224890"/>
    </source>
</evidence>
<dbReference type="Proteomes" id="UP001224890">
    <property type="component" value="Unassembled WGS sequence"/>
</dbReference>
<name>A0AAJ0F0P9_9PEZI</name>
<organism evidence="2 3">
    <name type="scientific">Colletotrichum godetiae</name>
    <dbReference type="NCBI Taxonomy" id="1209918"/>
    <lineage>
        <taxon>Eukaryota</taxon>
        <taxon>Fungi</taxon>
        <taxon>Dikarya</taxon>
        <taxon>Ascomycota</taxon>
        <taxon>Pezizomycotina</taxon>
        <taxon>Sordariomycetes</taxon>
        <taxon>Hypocreomycetidae</taxon>
        <taxon>Glomerellales</taxon>
        <taxon>Glomerellaceae</taxon>
        <taxon>Colletotrichum</taxon>
        <taxon>Colletotrichum acutatum species complex</taxon>
    </lineage>
</organism>
<comment type="caution">
    <text evidence="2">The sequence shown here is derived from an EMBL/GenBank/DDBJ whole genome shotgun (WGS) entry which is preliminary data.</text>
</comment>
<sequence length="240" mass="27075">MFNFAEPFGAKERGRGQNDQNWCYQIGRLQVWGPVLDLSRDHRELEREDNEPVKDEVPAHCESPGFRYHASRVLVKGACYRIRGCDNMSAFCYCCDLACRYWEGLRDRDCGRTPTGEFAQAAHGARYAEADESEVENERQRSARAQSGTRADEETATNGTTQRHEYHMPNGNVPLELSTLGGVNRIGHALVAGRSCGPHLQHRCLLFRSHHGKAGIEENTKNEGESGEIRERILGKEVTR</sequence>
<dbReference type="RefSeq" id="XP_060432418.1">
    <property type="nucleotide sequence ID" value="XM_060566470.1"/>
</dbReference>
<dbReference type="EMBL" id="JAHMHR010000010">
    <property type="protein sequence ID" value="KAK1688723.1"/>
    <property type="molecule type" value="Genomic_DNA"/>
</dbReference>
<dbReference type="AlphaFoldDB" id="A0AAJ0F0P9"/>
<dbReference type="GeneID" id="85450996"/>
<evidence type="ECO:0000256" key="1">
    <source>
        <dbReference type="SAM" id="MobiDB-lite"/>
    </source>
</evidence>
<keyword evidence="3" id="KW-1185">Reference proteome</keyword>
<proteinExistence type="predicted"/>
<evidence type="ECO:0000313" key="2">
    <source>
        <dbReference type="EMBL" id="KAK1688723.1"/>
    </source>
</evidence>